<dbReference type="EMBL" id="PFFQ01000063">
    <property type="protein sequence ID" value="PIW14158.1"/>
    <property type="molecule type" value="Genomic_DNA"/>
</dbReference>
<accession>A0A2M7FY01</accession>
<evidence type="ECO:0000313" key="2">
    <source>
        <dbReference type="Proteomes" id="UP000231019"/>
    </source>
</evidence>
<dbReference type="Proteomes" id="UP000231019">
    <property type="component" value="Unassembled WGS sequence"/>
</dbReference>
<name>A0A2M7FY01_9BACT</name>
<comment type="caution">
    <text evidence="1">The sequence shown here is derived from an EMBL/GenBank/DDBJ whole genome shotgun (WGS) entry which is preliminary data.</text>
</comment>
<protein>
    <submittedName>
        <fullName evidence="1">Uncharacterized protein</fullName>
    </submittedName>
</protein>
<organism evidence="1 2">
    <name type="scientific">bacterium (Candidatus Blackallbacteria) CG17_big_fil_post_rev_8_21_14_2_50_48_46</name>
    <dbReference type="NCBI Taxonomy" id="2014261"/>
    <lineage>
        <taxon>Bacteria</taxon>
        <taxon>Candidatus Blackallbacteria</taxon>
    </lineage>
</organism>
<evidence type="ECO:0000313" key="1">
    <source>
        <dbReference type="EMBL" id="PIW14158.1"/>
    </source>
</evidence>
<gene>
    <name evidence="1" type="ORF">COW36_22540</name>
</gene>
<proteinExistence type="predicted"/>
<sequence>MKISVNCLLPLTILLFASKDLPKFPLVCEQGKTPEACLNQKVELEVLMTGYGEKPDEILQHPNMLPPMGKWYQYQTRFSSNLGQLNLISPKEIACPKLKIEGILSKYELGCKAHEKGKCEYSNYVVNVKNFQCLK</sequence>
<reference evidence="1 2" key="1">
    <citation type="submission" date="2017-09" db="EMBL/GenBank/DDBJ databases">
        <title>Depth-based differentiation of microbial function through sediment-hosted aquifers and enrichment of novel symbionts in the deep terrestrial subsurface.</title>
        <authorList>
            <person name="Probst A.J."/>
            <person name="Ladd B."/>
            <person name="Jarett J.K."/>
            <person name="Geller-Mcgrath D.E."/>
            <person name="Sieber C.M."/>
            <person name="Emerson J.B."/>
            <person name="Anantharaman K."/>
            <person name="Thomas B.C."/>
            <person name="Malmstrom R."/>
            <person name="Stieglmeier M."/>
            <person name="Klingl A."/>
            <person name="Woyke T."/>
            <person name="Ryan C.M."/>
            <person name="Banfield J.F."/>
        </authorList>
    </citation>
    <scope>NUCLEOTIDE SEQUENCE [LARGE SCALE GENOMIC DNA]</scope>
    <source>
        <strain evidence="1">CG17_big_fil_post_rev_8_21_14_2_50_48_46</strain>
    </source>
</reference>
<dbReference type="AlphaFoldDB" id="A0A2M7FY01"/>